<accession>A0A0L0EMW7</accession>
<sequence>MMFIMAERLPLILALAIGLLCVATYHLLLSASIGYLAGLSVAKQVYNEQLGKPLSVTDGYEQSSEGISFDLNI</sequence>
<dbReference type="Proteomes" id="UP000036850">
    <property type="component" value="Unassembled WGS sequence"/>
</dbReference>
<proteinExistence type="predicted"/>
<dbReference type="EMBL" id="LFZX01000232">
    <property type="protein sequence ID" value="KNC65764.1"/>
    <property type="molecule type" value="Genomic_DNA"/>
</dbReference>
<protein>
    <submittedName>
        <fullName evidence="1">Uncharacterized protein</fullName>
    </submittedName>
</protein>
<comment type="caution">
    <text evidence="1">The sequence shown here is derived from an EMBL/GenBank/DDBJ whole genome shotgun (WGS) entry which is preliminary data.</text>
</comment>
<dbReference type="PATRIC" id="fig|43658.6.peg.3492"/>
<reference evidence="2" key="1">
    <citation type="submission" date="2015-07" db="EMBL/GenBank/DDBJ databases">
        <title>Draft genome sequence of a Pseudoalteromonas rubra strain, OCN096, isolated from Kaneohe Bay, Oahu, Hawaii.</title>
        <authorList>
            <person name="Beurmann S."/>
            <person name="Ushijima B."/>
            <person name="Belcaid M."/>
            <person name="Callahan S.M."/>
            <person name="Aeby G.S."/>
        </authorList>
    </citation>
    <scope>NUCLEOTIDE SEQUENCE [LARGE SCALE GENOMIC DNA]</scope>
    <source>
        <strain evidence="2">OCN096</strain>
    </source>
</reference>
<gene>
    <name evidence="1" type="ORF">AC626_21125</name>
</gene>
<name>A0A0L0EMW7_9GAMM</name>
<evidence type="ECO:0000313" key="1">
    <source>
        <dbReference type="EMBL" id="KNC65764.1"/>
    </source>
</evidence>
<dbReference type="AlphaFoldDB" id="A0A0L0EMW7"/>
<evidence type="ECO:0000313" key="2">
    <source>
        <dbReference type="Proteomes" id="UP000036850"/>
    </source>
</evidence>
<organism evidence="1 2">
    <name type="scientific">Pseudoalteromonas rubra</name>
    <dbReference type="NCBI Taxonomy" id="43658"/>
    <lineage>
        <taxon>Bacteria</taxon>
        <taxon>Pseudomonadati</taxon>
        <taxon>Pseudomonadota</taxon>
        <taxon>Gammaproteobacteria</taxon>
        <taxon>Alteromonadales</taxon>
        <taxon>Pseudoalteromonadaceae</taxon>
        <taxon>Pseudoalteromonas</taxon>
    </lineage>
</organism>